<dbReference type="InterPro" id="IPR023696">
    <property type="entry name" value="Ureohydrolase_dom_sf"/>
</dbReference>
<dbReference type="PROSITE" id="PS51409">
    <property type="entry name" value="ARGINASE_2"/>
    <property type="match status" value="1"/>
</dbReference>
<keyword evidence="2" id="KW-0378">Hydrolase</keyword>
<dbReference type="SUPFAM" id="SSF52768">
    <property type="entry name" value="Arginase/deacetylase"/>
    <property type="match status" value="1"/>
</dbReference>
<evidence type="ECO:0008006" key="7">
    <source>
        <dbReference type="Google" id="ProtNLM"/>
    </source>
</evidence>
<accession>A0ABN2BB72</accession>
<gene>
    <name evidence="5" type="ORF">GCM10009762_09170</name>
</gene>
<sequence length="176" mass="18680">MGLIIDVPTNLGLRPPTPGCVPGADKAPQALRAAGLHVALREQGWIESSPILAGRYRPEISPGQVRNQAAIIEHARRLAFRITQALGRGEKPLVLGGDCSTLLGVGLGLAERGRYGLIHLDGHTDFRHPGNASQPANLAGEDLACAVGLHYPELSHIDGLGPYFEPRGPDPGSWTR</sequence>
<evidence type="ECO:0000313" key="5">
    <source>
        <dbReference type="EMBL" id="GAA1537648.1"/>
    </source>
</evidence>
<dbReference type="Gene3D" id="3.40.800.10">
    <property type="entry name" value="Ureohydrolase domain"/>
    <property type="match status" value="1"/>
</dbReference>
<dbReference type="Pfam" id="PF00491">
    <property type="entry name" value="Arginase"/>
    <property type="match status" value="1"/>
</dbReference>
<keyword evidence="6" id="KW-1185">Reference proteome</keyword>
<name>A0ABN2BB72_9MICO</name>
<keyword evidence="3" id="KW-0464">Manganese</keyword>
<dbReference type="EMBL" id="BAAANV010000026">
    <property type="protein sequence ID" value="GAA1537648.1"/>
    <property type="molecule type" value="Genomic_DNA"/>
</dbReference>
<comment type="similarity">
    <text evidence="4">Belongs to the arginase family.</text>
</comment>
<keyword evidence="1" id="KW-0479">Metal-binding</keyword>
<dbReference type="InterPro" id="IPR006035">
    <property type="entry name" value="Ureohydrolase"/>
</dbReference>
<dbReference type="RefSeq" id="WP_415544863.1">
    <property type="nucleotide sequence ID" value="NZ_BAAANV010000026.1"/>
</dbReference>
<comment type="caution">
    <text evidence="5">The sequence shown here is derived from an EMBL/GenBank/DDBJ whole genome shotgun (WGS) entry which is preliminary data.</text>
</comment>
<organism evidence="5 6">
    <name type="scientific">Dermacoccus barathri</name>
    <dbReference type="NCBI Taxonomy" id="322601"/>
    <lineage>
        <taxon>Bacteria</taxon>
        <taxon>Bacillati</taxon>
        <taxon>Actinomycetota</taxon>
        <taxon>Actinomycetes</taxon>
        <taxon>Micrococcales</taxon>
        <taxon>Dermacoccaceae</taxon>
        <taxon>Dermacoccus</taxon>
    </lineage>
</organism>
<dbReference type="PANTHER" id="PTHR43782">
    <property type="entry name" value="ARGINASE"/>
    <property type="match status" value="1"/>
</dbReference>
<evidence type="ECO:0000256" key="3">
    <source>
        <dbReference type="ARBA" id="ARBA00023211"/>
    </source>
</evidence>
<proteinExistence type="inferred from homology"/>
<dbReference type="PANTHER" id="PTHR43782:SF3">
    <property type="entry name" value="ARGINASE"/>
    <property type="match status" value="1"/>
</dbReference>
<evidence type="ECO:0000256" key="2">
    <source>
        <dbReference type="ARBA" id="ARBA00022801"/>
    </source>
</evidence>
<dbReference type="Proteomes" id="UP001501288">
    <property type="component" value="Unassembled WGS sequence"/>
</dbReference>
<evidence type="ECO:0000313" key="6">
    <source>
        <dbReference type="Proteomes" id="UP001501288"/>
    </source>
</evidence>
<evidence type="ECO:0000256" key="1">
    <source>
        <dbReference type="ARBA" id="ARBA00022723"/>
    </source>
</evidence>
<evidence type="ECO:0000256" key="4">
    <source>
        <dbReference type="PROSITE-ProRule" id="PRU00742"/>
    </source>
</evidence>
<protein>
    <recommendedName>
        <fullName evidence="7">Arginase</fullName>
    </recommendedName>
</protein>
<reference evidence="5 6" key="1">
    <citation type="journal article" date="2019" name="Int. J. Syst. Evol. Microbiol.">
        <title>The Global Catalogue of Microorganisms (GCM) 10K type strain sequencing project: providing services to taxonomists for standard genome sequencing and annotation.</title>
        <authorList>
            <consortium name="The Broad Institute Genomics Platform"/>
            <consortium name="The Broad Institute Genome Sequencing Center for Infectious Disease"/>
            <person name="Wu L."/>
            <person name="Ma J."/>
        </authorList>
    </citation>
    <scope>NUCLEOTIDE SEQUENCE [LARGE SCALE GENOMIC DNA]</scope>
    <source>
        <strain evidence="5 6">JCM 14588</strain>
    </source>
</reference>